<dbReference type="PROSITE" id="PS51038">
    <property type="entry name" value="BAH"/>
    <property type="match status" value="1"/>
</dbReference>
<feature type="region of interest" description="Disordered" evidence="4">
    <location>
        <begin position="180"/>
        <end position="255"/>
    </location>
</feature>
<dbReference type="Pfam" id="PF01426">
    <property type="entry name" value="BAH"/>
    <property type="match status" value="1"/>
</dbReference>
<feature type="region of interest" description="Disordered" evidence="4">
    <location>
        <begin position="417"/>
        <end position="595"/>
    </location>
</feature>
<gene>
    <name evidence="7" type="ORF">Salat_0051600</name>
</gene>
<feature type="compositionally biased region" description="Polar residues" evidence="4">
    <location>
        <begin position="813"/>
        <end position="826"/>
    </location>
</feature>
<dbReference type="InterPro" id="IPR003617">
    <property type="entry name" value="TFIIS/CRSP70_N_sub"/>
</dbReference>
<reference evidence="7" key="1">
    <citation type="submission" date="2020-06" db="EMBL/GenBank/DDBJ databases">
        <authorList>
            <person name="Li T."/>
            <person name="Hu X."/>
            <person name="Zhang T."/>
            <person name="Song X."/>
            <person name="Zhang H."/>
            <person name="Dai N."/>
            <person name="Sheng W."/>
            <person name="Hou X."/>
            <person name="Wei L."/>
        </authorList>
    </citation>
    <scope>NUCLEOTIDE SEQUENCE</scope>
    <source>
        <strain evidence="7">3651</strain>
        <tissue evidence="7">Leaf</tissue>
    </source>
</reference>
<evidence type="ECO:0000256" key="4">
    <source>
        <dbReference type="SAM" id="MobiDB-lite"/>
    </source>
</evidence>
<feature type="compositionally biased region" description="Basic and acidic residues" evidence="4">
    <location>
        <begin position="1"/>
        <end position="11"/>
    </location>
</feature>
<dbReference type="PANTHER" id="PTHR46548">
    <property type="entry name" value="BAH AND TFIIS DOMAIN-CONTAINING PROTEIN-RELATED"/>
    <property type="match status" value="1"/>
</dbReference>
<dbReference type="SMART" id="SM00439">
    <property type="entry name" value="BAH"/>
    <property type="match status" value="1"/>
</dbReference>
<dbReference type="Gene3D" id="1.20.930.10">
    <property type="entry name" value="Conserved domain common to transcription factors TFIIS, elongin A, CRSP70"/>
    <property type="match status" value="1"/>
</dbReference>
<evidence type="ECO:0000259" key="6">
    <source>
        <dbReference type="PROSITE" id="PS51319"/>
    </source>
</evidence>
<organism evidence="7 8">
    <name type="scientific">Sesamum alatum</name>
    <dbReference type="NCBI Taxonomy" id="300844"/>
    <lineage>
        <taxon>Eukaryota</taxon>
        <taxon>Viridiplantae</taxon>
        <taxon>Streptophyta</taxon>
        <taxon>Embryophyta</taxon>
        <taxon>Tracheophyta</taxon>
        <taxon>Spermatophyta</taxon>
        <taxon>Magnoliopsida</taxon>
        <taxon>eudicotyledons</taxon>
        <taxon>Gunneridae</taxon>
        <taxon>Pentapetalae</taxon>
        <taxon>asterids</taxon>
        <taxon>lamiids</taxon>
        <taxon>Lamiales</taxon>
        <taxon>Pedaliaceae</taxon>
        <taxon>Sesamum</taxon>
    </lineage>
</organism>
<evidence type="ECO:0000256" key="2">
    <source>
        <dbReference type="ARBA" id="ARBA00023242"/>
    </source>
</evidence>
<comment type="caution">
    <text evidence="7">The sequence shown here is derived from an EMBL/GenBank/DDBJ whole genome shotgun (WGS) entry which is preliminary data.</text>
</comment>
<feature type="region of interest" description="Disordered" evidence="4">
    <location>
        <begin position="1007"/>
        <end position="1032"/>
    </location>
</feature>
<dbReference type="PROSITE" id="PS51319">
    <property type="entry name" value="TFIIS_N"/>
    <property type="match status" value="1"/>
</dbReference>
<dbReference type="InterPro" id="IPR001025">
    <property type="entry name" value="BAH_dom"/>
</dbReference>
<sequence length="1635" mass="174950">MHGRVQREGEGSCRSSQSSSSWHMHPSVIPADSNSFFKDGRKISVGDCALFKPPQDSPPFIGLIRWLTSRKDNNLHLGVNWLYRPAEIKLGKGSLPDSAPNEIFYSFHKDEIPAASVLHPCKVAFLPRGAELPTGTSSFVCRRVYDIENKCLWWLTDQDYINELQEEVDQLLYKTRSEMHGMLQPGGPSPKQVNGPNSVSQLKPGSDHAQNSGTSFPSQVKGKKRERGDHTADPVKRDRSSRTEDGDSAQYKVESSLKSDIARITEKGGVVDMEGVEKLVQLMQSDRAERKMDLTSRLMLAGVIAATEKIECLQRFVQLRGLPVLDEWLQDIHKGKVGSGNSSKDCDKSVEEFLLVLLRALDKLPVNLHALQMCNIGRSVNHLRSNKNVEIQRKARSLVDTWKKGVEAEMISIDAKSGSTQGTSVWSSKSRLTEASHGVKTPSGSDVAVKSSITQQSASKTNSIKSSHGENITKSASSSPGPVKPASPHTSGKESQPGISAGGSPDAPTTREDRSSSSNQSHSYSQSISVKEDGRSSTAVSAIAGKISSSSSRNRKGGGFPMVTAGQKENSSSRSSLAHRSTASDKLSQSALTSERVLEGPTIEACNHKLVVKIPNRVRSPAQGVSGLEDPSIMSSRTSSPGLSDKVEQFDTIPKEKSGAYRSDINVDSCQSNDRKDASRDGAASPGGLPDDEKSMSIEDSRRLLIEGPKKNDVKSAKLHEASFSPMNALVESCAKYSEAHSSSLEDDVGMNLLASVATGEMSRSELVSPTDSTERSTPAVQSKSSPEDHIQGSQSQFVNDAERDDKKEAALDSTSGSEDGSSLPKQASLMCSADIVCGPAHTSADLPAKESNKPLDSVGAYLRSTIDPVFPAAETSNQNTDTNDKISGGEGNKEIQAEKAPPNIVSADSILNCKSDGTNGADTEDKAGKDLLDTDNVNLMVKVALLNQSSVEACKNGVNEGLEMGANSQQKFIVAEKASNEKLQQTAPVQSLVSEASNEVKVREMDEMNSKTPMTNAERENFGRPLGRNTATEGNRVADSCFSSNDIKSHDMVVNIDKKEIADCSLPEGGFPVPVVHEAQKTDELRGSKAAGVEVDEAESASTVGEASSAAPASDQDSKIKFDLNEGLIFDDGKYGEPVSLVATDSTSGPMINGLPFSVETIPSSHPGSITVAAAAKGPFVPPADLLRTKVELGWKGSAATSAFRPAEPRKVTEMPLPSTSLSCDASTSKIGRTLLDIDLNVPDERVLEEIAFQDSALALGMATDSVNKFSTLLKGSSGSMPVLGSGGLDLDLNRVDEATETGQCSTSINRIGEGSMVHVKPLSGVPTTDVQRDFDLNDGPGVDDASMENLPINQQVRVHIPSQLPSASPRMNNPGLGSFTSWFPPGYTNSTVAIPSIIPDRADQHFPVIPPGAPQRTFGPAGIAQFNPDVYRGSVLSSSPAVSFPSSPFQFPVFPFGPSFPLPSATYPVGATSYADSSSGAKLFAPPVNSQLLGSVSAISSQFQRPYVVSLPDSSSNGGLENNRKWGRQGLDLNAGPGAIESEVREDMLRPPSSQHSVASSQALTEDQARMNRRLLRIAAFFLSEGNKASNIMRRIHMARFVYRFTPALKMCLEQLLNHHPAGILLNPWVVIE</sequence>
<dbReference type="InterPro" id="IPR035441">
    <property type="entry name" value="TFIIS/LEDGF_dom_sf"/>
</dbReference>
<feature type="compositionally biased region" description="Polar residues" evidence="4">
    <location>
        <begin position="633"/>
        <end position="642"/>
    </location>
</feature>
<dbReference type="InterPro" id="IPR043151">
    <property type="entry name" value="BAH_sf"/>
</dbReference>
<feature type="domain" description="TFIIS N-terminal" evidence="6">
    <location>
        <begin position="323"/>
        <end position="409"/>
    </location>
</feature>
<dbReference type="Gene3D" id="2.30.30.490">
    <property type="match status" value="1"/>
</dbReference>
<feature type="compositionally biased region" description="Low complexity" evidence="4">
    <location>
        <begin position="516"/>
        <end position="529"/>
    </location>
</feature>
<evidence type="ECO:0000313" key="8">
    <source>
        <dbReference type="Proteomes" id="UP001293254"/>
    </source>
</evidence>
<evidence type="ECO:0000259" key="5">
    <source>
        <dbReference type="PROSITE" id="PS51038"/>
    </source>
</evidence>
<feature type="region of interest" description="Disordered" evidence="4">
    <location>
        <begin position="761"/>
        <end position="826"/>
    </location>
</feature>
<dbReference type="CDD" id="cd00183">
    <property type="entry name" value="TFIIS_I"/>
    <property type="match status" value="1"/>
</dbReference>
<feature type="compositionally biased region" description="Polar residues" evidence="4">
    <location>
        <begin position="417"/>
        <end position="430"/>
    </location>
</feature>
<feature type="region of interest" description="Disordered" evidence="4">
    <location>
        <begin position="1"/>
        <end position="24"/>
    </location>
</feature>
<dbReference type="Proteomes" id="UP001293254">
    <property type="component" value="Unassembled WGS sequence"/>
</dbReference>
<feature type="compositionally biased region" description="Low complexity" evidence="4">
    <location>
        <begin position="572"/>
        <end position="581"/>
    </location>
</feature>
<feature type="compositionally biased region" description="Low complexity" evidence="4">
    <location>
        <begin position="541"/>
        <end position="552"/>
    </location>
</feature>
<evidence type="ECO:0000313" key="7">
    <source>
        <dbReference type="EMBL" id="KAK4437177.1"/>
    </source>
</evidence>
<feature type="compositionally biased region" description="Polar residues" evidence="4">
    <location>
        <begin position="191"/>
        <end position="218"/>
    </location>
</feature>
<dbReference type="SMART" id="SM00509">
    <property type="entry name" value="TFS2N"/>
    <property type="match status" value="1"/>
</dbReference>
<feature type="compositionally biased region" description="Polar residues" evidence="4">
    <location>
        <begin position="451"/>
        <end position="480"/>
    </location>
</feature>
<feature type="compositionally biased region" description="Basic and acidic residues" evidence="4">
    <location>
        <begin position="226"/>
        <end position="245"/>
    </location>
</feature>
<feature type="compositionally biased region" description="Polar residues" evidence="4">
    <location>
        <begin position="766"/>
        <end position="785"/>
    </location>
</feature>
<feature type="domain" description="BAH" evidence="5">
    <location>
        <begin position="41"/>
        <end position="156"/>
    </location>
</feature>
<reference evidence="7" key="2">
    <citation type="journal article" date="2024" name="Plant">
        <title>Genomic evolution and insights into agronomic trait innovations of Sesamum species.</title>
        <authorList>
            <person name="Miao H."/>
            <person name="Wang L."/>
            <person name="Qu L."/>
            <person name="Liu H."/>
            <person name="Sun Y."/>
            <person name="Le M."/>
            <person name="Wang Q."/>
            <person name="Wei S."/>
            <person name="Zheng Y."/>
            <person name="Lin W."/>
            <person name="Duan Y."/>
            <person name="Cao H."/>
            <person name="Xiong S."/>
            <person name="Wang X."/>
            <person name="Wei L."/>
            <person name="Li C."/>
            <person name="Ma Q."/>
            <person name="Ju M."/>
            <person name="Zhao R."/>
            <person name="Li G."/>
            <person name="Mu C."/>
            <person name="Tian Q."/>
            <person name="Mei H."/>
            <person name="Zhang T."/>
            <person name="Gao T."/>
            <person name="Zhang H."/>
        </authorList>
    </citation>
    <scope>NUCLEOTIDE SEQUENCE</scope>
    <source>
        <strain evidence="7">3651</strain>
    </source>
</reference>
<evidence type="ECO:0000256" key="1">
    <source>
        <dbReference type="ARBA" id="ARBA00004123"/>
    </source>
</evidence>
<dbReference type="GO" id="GO:0003682">
    <property type="term" value="F:chromatin binding"/>
    <property type="evidence" value="ECO:0007669"/>
    <property type="project" value="InterPro"/>
</dbReference>
<keyword evidence="8" id="KW-1185">Reference proteome</keyword>
<feature type="compositionally biased region" description="Basic and acidic residues" evidence="4">
    <location>
        <begin position="801"/>
        <end position="811"/>
    </location>
</feature>
<evidence type="ECO:0000256" key="3">
    <source>
        <dbReference type="PROSITE-ProRule" id="PRU00649"/>
    </source>
</evidence>
<dbReference type="SUPFAM" id="SSF47676">
    <property type="entry name" value="Conserved domain common to transcription factors TFIIS, elongin A, CRSP70"/>
    <property type="match status" value="1"/>
</dbReference>
<feature type="compositionally biased region" description="Basic and acidic residues" evidence="4">
    <location>
        <begin position="691"/>
        <end position="700"/>
    </location>
</feature>
<dbReference type="Pfam" id="PF08711">
    <property type="entry name" value="Med26"/>
    <property type="match status" value="1"/>
</dbReference>
<dbReference type="InterPro" id="IPR017923">
    <property type="entry name" value="TFIIS_N"/>
</dbReference>
<feature type="region of interest" description="Disordered" evidence="4">
    <location>
        <begin position="621"/>
        <end position="700"/>
    </location>
</feature>
<feature type="compositionally biased region" description="Low complexity" evidence="4">
    <location>
        <begin position="12"/>
        <end position="21"/>
    </location>
</feature>
<accession>A0AAE2CWJ1</accession>
<proteinExistence type="predicted"/>
<dbReference type="GO" id="GO:0005634">
    <property type="term" value="C:nucleus"/>
    <property type="evidence" value="ECO:0007669"/>
    <property type="project" value="UniProtKB-SubCell"/>
</dbReference>
<feature type="compositionally biased region" description="Basic and acidic residues" evidence="4">
    <location>
        <begin position="645"/>
        <end position="659"/>
    </location>
</feature>
<comment type="subcellular location">
    <subcellularLocation>
        <location evidence="1 3">Nucleus</location>
    </subcellularLocation>
</comment>
<keyword evidence="2 3" id="KW-0539">Nucleus</keyword>
<feature type="region of interest" description="Disordered" evidence="4">
    <location>
        <begin position="873"/>
        <end position="907"/>
    </location>
</feature>
<dbReference type="EMBL" id="JACGWO010000001">
    <property type="protein sequence ID" value="KAK4437177.1"/>
    <property type="molecule type" value="Genomic_DNA"/>
</dbReference>
<dbReference type="PANTHER" id="PTHR46548:SF1">
    <property type="entry name" value="BAH AND TFIIS DOMAIN-CONTAINING PROTEIN-RELATED"/>
    <property type="match status" value="1"/>
</dbReference>
<feature type="compositionally biased region" description="Polar residues" evidence="4">
    <location>
        <begin position="488"/>
        <end position="498"/>
    </location>
</feature>
<feature type="region of interest" description="Disordered" evidence="4">
    <location>
        <begin position="1083"/>
        <end position="1116"/>
    </location>
</feature>
<protein>
    <submittedName>
        <fullName evidence="7">Uncharacterized protein</fullName>
    </submittedName>
</protein>
<name>A0AAE2CWJ1_9LAMI</name>